<sequence>MLIPLAIVCILGFFVLAMNYSPENMTNSVSGSTTFISDSKALIAWQEPFLYEAKVYASTRERIPSNATRFFESAELLWASGPQSLANRKPYLCGKATVSLPESLMIITDSVHRGVYAHVFIQKTNSQLKHPDMNDPHIVHSVEPLVWWEPPAKMDDESSSSNSAYLSYRNTDKSNFNYQLVASKSVSWAIVMDESIFLVYSALNLDIDKQPPARASHLLGAKTLNPVVFRNQITRNRPGANVLLRHRNDGKLPLSADVDIELQGVKSYLTAIKIGMLTLSGQSLASTKDSLDRPIDGSFSDITTIRHMHKKVKKQPNVIQSYIQDYSVYSLLALASLVLLLFSLNFISIKVSLSYWIGPKSKWIGMSRTSFALTFACTLIQYLRAALISGEGLFAGHGLELLFEVYILLILLGSTLSPLSWISFIRRILKSRNKDLEQQMLPTNIDITAYWETSDSVLQEKQKSTSSSSGRDNKIIAARKDVDKLVLYYIRKLIVPIVFVVVLGALVRHSFRPFSYDFVDDAVLGVYLAFMWVETIPQILVNYRVRSATLVPIIDSFNFVGTQMIIWILHNAGIDGWFDAPTLYMVPNIICQTIVVVQFFIYYKDKQD</sequence>
<feature type="transmembrane region" description="Helical" evidence="1">
    <location>
        <begin position="326"/>
        <end position="349"/>
    </location>
</feature>
<proteinExistence type="predicted"/>
<keyword evidence="2" id="KW-0732">Signal</keyword>
<evidence type="ECO:0000256" key="2">
    <source>
        <dbReference type="SAM" id="SignalP"/>
    </source>
</evidence>
<feature type="transmembrane region" description="Helical" evidence="1">
    <location>
        <begin position="493"/>
        <end position="511"/>
    </location>
</feature>
<name>A0A9W8G7Y1_9FUNG</name>
<feature type="transmembrane region" description="Helical" evidence="1">
    <location>
        <begin position="401"/>
        <end position="424"/>
    </location>
</feature>
<dbReference type="EMBL" id="JANBTW010000024">
    <property type="protein sequence ID" value="KAJ2678089.1"/>
    <property type="molecule type" value="Genomic_DNA"/>
</dbReference>
<keyword evidence="1" id="KW-0812">Transmembrane</keyword>
<feature type="signal peptide" evidence="2">
    <location>
        <begin position="1"/>
        <end position="17"/>
    </location>
</feature>
<keyword evidence="1" id="KW-1133">Transmembrane helix</keyword>
<dbReference type="OrthoDB" id="378564at2759"/>
<protein>
    <submittedName>
        <fullName evidence="3">Uncharacterized protein</fullName>
    </submittedName>
</protein>
<feature type="chain" id="PRO_5040947206" evidence="2">
    <location>
        <begin position="18"/>
        <end position="608"/>
    </location>
</feature>
<feature type="transmembrane region" description="Helical" evidence="1">
    <location>
        <begin position="550"/>
        <end position="570"/>
    </location>
</feature>
<evidence type="ECO:0000256" key="1">
    <source>
        <dbReference type="SAM" id="Phobius"/>
    </source>
</evidence>
<evidence type="ECO:0000313" key="3">
    <source>
        <dbReference type="EMBL" id="KAJ2678089.1"/>
    </source>
</evidence>
<organism evidence="3 4">
    <name type="scientific">Coemansia spiralis</name>
    <dbReference type="NCBI Taxonomy" id="417178"/>
    <lineage>
        <taxon>Eukaryota</taxon>
        <taxon>Fungi</taxon>
        <taxon>Fungi incertae sedis</taxon>
        <taxon>Zoopagomycota</taxon>
        <taxon>Kickxellomycotina</taxon>
        <taxon>Kickxellomycetes</taxon>
        <taxon>Kickxellales</taxon>
        <taxon>Kickxellaceae</taxon>
        <taxon>Coemansia</taxon>
    </lineage>
</organism>
<accession>A0A9W8G7Y1</accession>
<dbReference type="Proteomes" id="UP001151518">
    <property type="component" value="Unassembled WGS sequence"/>
</dbReference>
<evidence type="ECO:0000313" key="4">
    <source>
        <dbReference type="Proteomes" id="UP001151518"/>
    </source>
</evidence>
<dbReference type="AlphaFoldDB" id="A0A9W8G7Y1"/>
<reference evidence="3" key="1">
    <citation type="submission" date="2022-07" db="EMBL/GenBank/DDBJ databases">
        <title>Phylogenomic reconstructions and comparative analyses of Kickxellomycotina fungi.</title>
        <authorList>
            <person name="Reynolds N.K."/>
            <person name="Stajich J.E."/>
            <person name="Barry K."/>
            <person name="Grigoriev I.V."/>
            <person name="Crous P."/>
            <person name="Smith M.E."/>
        </authorList>
    </citation>
    <scope>NUCLEOTIDE SEQUENCE</scope>
    <source>
        <strain evidence="3">NRRL 3115</strain>
    </source>
</reference>
<comment type="caution">
    <text evidence="3">The sequence shown here is derived from an EMBL/GenBank/DDBJ whole genome shotgun (WGS) entry which is preliminary data.</text>
</comment>
<feature type="transmembrane region" description="Helical" evidence="1">
    <location>
        <begin position="370"/>
        <end position="389"/>
    </location>
</feature>
<keyword evidence="1" id="KW-0472">Membrane</keyword>
<gene>
    <name evidence="3" type="ORF">GGI25_002593</name>
</gene>
<feature type="transmembrane region" description="Helical" evidence="1">
    <location>
        <begin position="582"/>
        <end position="603"/>
    </location>
</feature>
<feature type="transmembrane region" description="Helical" evidence="1">
    <location>
        <begin position="523"/>
        <end position="543"/>
    </location>
</feature>